<dbReference type="RefSeq" id="WP_139616516.1">
    <property type="nucleotide sequence ID" value="NZ_CP040765.1"/>
</dbReference>
<feature type="transmembrane region" description="Helical" evidence="1">
    <location>
        <begin position="21"/>
        <end position="40"/>
    </location>
</feature>
<keyword evidence="1 2" id="KW-0812">Transmembrane</keyword>
<evidence type="ECO:0000313" key="3">
    <source>
        <dbReference type="Proteomes" id="UP000296374"/>
    </source>
</evidence>
<keyword evidence="2" id="KW-0614">Plasmid</keyword>
<name>A0A4Y5SVJ6_9RHOB</name>
<dbReference type="KEGG" id="plia:E4191_22370"/>
<dbReference type="EMBL" id="CP040765">
    <property type="protein sequence ID" value="QDA36825.1"/>
    <property type="molecule type" value="Genomic_DNA"/>
</dbReference>
<evidence type="ECO:0000256" key="1">
    <source>
        <dbReference type="SAM" id="Phobius"/>
    </source>
</evidence>
<geneLocation type="plasmid" evidence="2 3">
    <name>unnamed1</name>
</geneLocation>
<gene>
    <name evidence="2" type="ORF">E4191_22370</name>
</gene>
<reference evidence="3" key="1">
    <citation type="submission" date="2019-05" db="EMBL/GenBank/DDBJ databases">
        <title>Tamlana fucoidanivorans sp. nov., isolated from the surface of algae collected from Fujian province in China.</title>
        <authorList>
            <person name="Li J."/>
        </authorList>
    </citation>
    <scope>NUCLEOTIDE SEQUENCE [LARGE SCALE GENOMIC DNA]</scope>
    <source>
        <strain evidence="3">2251</strain>
        <plasmid evidence="3">unnamed1</plasmid>
    </source>
</reference>
<keyword evidence="1" id="KW-1133">Transmembrane helix</keyword>
<dbReference type="AlphaFoldDB" id="A0A4Y5SVJ6"/>
<evidence type="ECO:0000313" key="2">
    <source>
        <dbReference type="EMBL" id="QDA36825.1"/>
    </source>
</evidence>
<dbReference type="Proteomes" id="UP000296374">
    <property type="component" value="Plasmid unnamed1"/>
</dbReference>
<accession>A0A4Y5SVJ6</accession>
<proteinExistence type="predicted"/>
<keyword evidence="1" id="KW-0472">Membrane</keyword>
<organism evidence="2 3">
    <name type="scientific">Paracoccus liaowanqingii</name>
    <dbReference type="NCBI Taxonomy" id="2560053"/>
    <lineage>
        <taxon>Bacteria</taxon>
        <taxon>Pseudomonadati</taxon>
        <taxon>Pseudomonadota</taxon>
        <taxon>Alphaproteobacteria</taxon>
        <taxon>Rhodobacterales</taxon>
        <taxon>Paracoccaceae</taxon>
        <taxon>Paracoccus</taxon>
    </lineage>
</organism>
<sequence length="215" mass="23140">MHNAPKPNIDELPTKAQLRRSTILAGIGAAVIMVAIYLPAEYGIDPTGIGRVTGLTEMGEIKVQLAAEAEADRLLDEQLGQQQPAQDQTSSVLDSIFGLFVGTAYAQEAPEAWTDTVTFTLEPGDTAEIKMTMEEGGVVEYAWTATGGRVNFDLHAHSGGEAIDYERGSGATDGEGSIEAPFAGDHGWFWRNRDSTPIDMTIQVRGDYSAIVETY</sequence>
<protein>
    <submittedName>
        <fullName evidence="2">Transmembrane anchor protein</fullName>
    </submittedName>
</protein>